<dbReference type="Proteomes" id="UP000269154">
    <property type="component" value="Unassembled WGS sequence"/>
</dbReference>
<dbReference type="InterPro" id="IPR011009">
    <property type="entry name" value="Kinase-like_dom_sf"/>
</dbReference>
<dbReference type="GO" id="GO:0005524">
    <property type="term" value="F:ATP binding"/>
    <property type="evidence" value="ECO:0007669"/>
    <property type="project" value="InterPro"/>
</dbReference>
<keyword evidence="5" id="KW-1185">Reference proteome</keyword>
<keyword evidence="4" id="KW-0418">Kinase</keyword>
<dbReference type="OrthoDB" id="502205at2"/>
<comment type="caution">
    <text evidence="4">The sequence shown here is derived from an EMBL/GenBank/DDBJ whole genome shotgun (WGS) entry which is preliminary data.</text>
</comment>
<keyword evidence="1" id="KW-0677">Repeat</keyword>
<dbReference type="RefSeq" id="WP_124154613.1">
    <property type="nucleotide sequence ID" value="NZ_CAWOKI010000332.1"/>
</dbReference>
<reference evidence="4 5" key="1">
    <citation type="journal article" date="2018" name="ACS Chem. Biol.">
        <title>Ketoreductase domain dysfunction expands chemodiversity: malyngamide biosynthesis in the cyanobacterium Okeania hirsuta.</title>
        <authorList>
            <person name="Moss N.A."/>
            <person name="Leao T."/>
            <person name="Rankin M."/>
            <person name="McCullough T.M."/>
            <person name="Qu P."/>
            <person name="Korobeynikov A."/>
            <person name="Smith J.L."/>
            <person name="Gerwick L."/>
            <person name="Gerwick W.H."/>
        </authorList>
    </citation>
    <scope>NUCLEOTIDE SEQUENCE [LARGE SCALE GENOMIC DNA]</scope>
    <source>
        <strain evidence="4 5">PAB10Feb10-1</strain>
    </source>
</reference>
<evidence type="ECO:0000259" key="3">
    <source>
        <dbReference type="PROSITE" id="PS50011"/>
    </source>
</evidence>
<evidence type="ECO:0000256" key="1">
    <source>
        <dbReference type="ARBA" id="ARBA00022737"/>
    </source>
</evidence>
<dbReference type="GO" id="GO:0004672">
    <property type="term" value="F:protein kinase activity"/>
    <property type="evidence" value="ECO:0007669"/>
    <property type="project" value="InterPro"/>
</dbReference>
<dbReference type="SUPFAM" id="SSF56112">
    <property type="entry name" value="Protein kinase-like (PK-like)"/>
    <property type="match status" value="1"/>
</dbReference>
<keyword evidence="4" id="KW-0808">Transferase</keyword>
<name>A0A3N6RJI8_9CYAN</name>
<evidence type="ECO:0000256" key="2">
    <source>
        <dbReference type="SAM" id="Phobius"/>
    </source>
</evidence>
<keyword evidence="2" id="KW-0472">Membrane</keyword>
<dbReference type="AlphaFoldDB" id="A0A3N6RJI8"/>
<dbReference type="EMBL" id="RCBY01000046">
    <property type="protein sequence ID" value="RQH45441.1"/>
    <property type="molecule type" value="Genomic_DNA"/>
</dbReference>
<dbReference type="Gene3D" id="1.10.510.10">
    <property type="entry name" value="Transferase(Phosphotransferase) domain 1"/>
    <property type="match status" value="1"/>
</dbReference>
<protein>
    <submittedName>
        <fullName evidence="4">Protein kinase</fullName>
    </submittedName>
</protein>
<keyword evidence="2" id="KW-1133">Transmembrane helix</keyword>
<dbReference type="Pfam" id="PF00069">
    <property type="entry name" value="Pkinase"/>
    <property type="match status" value="1"/>
</dbReference>
<dbReference type="InterPro" id="IPR001646">
    <property type="entry name" value="5peptide_repeat"/>
</dbReference>
<dbReference type="Gene3D" id="2.160.20.80">
    <property type="entry name" value="E3 ubiquitin-protein ligase SopA"/>
    <property type="match status" value="2"/>
</dbReference>
<keyword evidence="2" id="KW-0812">Transmembrane</keyword>
<sequence length="587" mass="64105">MNQDLSSHGYQIIREIERHQNEGEVTYQGLALKQDQEVVIKEFRFADSDANWAGFEAYEREVEILKQLQHPRIPNYVDSLETTEGFCLITKYQKGNSLAERRSFTPEQIKQIAISTLEILVYLQKQTPPIIHGNIKPENILVDTHSHGERFPIAHLINFGSARIGREDILSDAISGTPGFMSPEQELNGTVTINSDLYSLGATLICLLTGTPSTEVKNLIDRNYSFNVKKLMPQLSTLFTMWLEKMLSPNSKDRFENAAAALAALKPIPMFGDAANFKNVTMAMKPVKTSAIFGMASITAVAILATSLTVFRQQQQQTNFSKTQRPQQEIVTKKISGKSAVEQLQTTGECQGCNLRGADLAAIKIEDAYLREADLFKANLRGIELREARLQNANLKGAQMQGANLVKAKLQQANLSNARLEGANLMSSNLQNTKLEKAFLRGATLMRAVLENANLRRANLSGANLMNSNLQAANLQGASLKDAKLTKANFKGANLRGANLGGAMMSRANLRGVDLKGAVLKDADLRRADLVGANLTGAKLMGVDLKGAKLKGANLKNANLQGANIENANLQGANLQGAIMPDGSLNE</sequence>
<dbReference type="Pfam" id="PF00805">
    <property type="entry name" value="Pentapeptide"/>
    <property type="match status" value="4"/>
</dbReference>
<proteinExistence type="predicted"/>
<feature type="domain" description="Protein kinase" evidence="3">
    <location>
        <begin position="1"/>
        <end position="271"/>
    </location>
</feature>
<dbReference type="SUPFAM" id="SSF141571">
    <property type="entry name" value="Pentapeptide repeat-like"/>
    <property type="match status" value="2"/>
</dbReference>
<dbReference type="PANTHER" id="PTHR47485:SF1">
    <property type="entry name" value="THYLAKOID LUMENAL 17.4 KDA PROTEIN, CHLOROPLASTIC"/>
    <property type="match status" value="1"/>
</dbReference>
<gene>
    <name evidence="4" type="ORF">D5R40_10655</name>
</gene>
<dbReference type="PANTHER" id="PTHR47485">
    <property type="entry name" value="THYLAKOID LUMENAL 17.4 KDA PROTEIN, CHLOROPLASTIC"/>
    <property type="match status" value="1"/>
</dbReference>
<dbReference type="SMART" id="SM00220">
    <property type="entry name" value="S_TKc"/>
    <property type="match status" value="1"/>
</dbReference>
<evidence type="ECO:0000313" key="5">
    <source>
        <dbReference type="Proteomes" id="UP000269154"/>
    </source>
</evidence>
<dbReference type="CDD" id="cd14014">
    <property type="entry name" value="STKc_PknB_like"/>
    <property type="match status" value="1"/>
</dbReference>
<dbReference type="PROSITE" id="PS50011">
    <property type="entry name" value="PROTEIN_KINASE_DOM"/>
    <property type="match status" value="1"/>
</dbReference>
<evidence type="ECO:0000313" key="4">
    <source>
        <dbReference type="EMBL" id="RQH45441.1"/>
    </source>
</evidence>
<accession>A0A3N6RJI8</accession>
<dbReference type="InterPro" id="IPR000719">
    <property type="entry name" value="Prot_kinase_dom"/>
</dbReference>
<dbReference type="Gene3D" id="3.30.200.20">
    <property type="entry name" value="Phosphorylase Kinase, domain 1"/>
    <property type="match status" value="1"/>
</dbReference>
<feature type="transmembrane region" description="Helical" evidence="2">
    <location>
        <begin position="291"/>
        <end position="311"/>
    </location>
</feature>
<organism evidence="4 5">
    <name type="scientific">Okeania hirsuta</name>
    <dbReference type="NCBI Taxonomy" id="1458930"/>
    <lineage>
        <taxon>Bacteria</taxon>
        <taxon>Bacillati</taxon>
        <taxon>Cyanobacteriota</taxon>
        <taxon>Cyanophyceae</taxon>
        <taxon>Oscillatoriophycideae</taxon>
        <taxon>Oscillatoriales</taxon>
        <taxon>Microcoleaceae</taxon>
        <taxon>Okeania</taxon>
    </lineage>
</organism>